<gene>
    <name evidence="2" type="ORF">INT46_009571</name>
</gene>
<evidence type="ECO:0000313" key="2">
    <source>
        <dbReference type="EMBL" id="KAG2205738.1"/>
    </source>
</evidence>
<protein>
    <submittedName>
        <fullName evidence="2">Uncharacterized protein</fullName>
    </submittedName>
</protein>
<feature type="region of interest" description="Disordered" evidence="1">
    <location>
        <begin position="257"/>
        <end position="285"/>
    </location>
</feature>
<evidence type="ECO:0000256" key="1">
    <source>
        <dbReference type="SAM" id="MobiDB-lite"/>
    </source>
</evidence>
<keyword evidence="3" id="KW-1185">Reference proteome</keyword>
<sequence>MSFATTLFLYATFIISITNFYDVLLAYRNSNAVKFDTVELQTTESDQTDLLKKIHENETIGNTIQIIMNWIGSNKLIPLDFNMNQNYKCHRTLAKNVILQLLSHHHQERLSAIFQDIYGETNVRLANSIAKLALVAIDLDNSTILATLTEVLLTCNGCSVLNFIYFSVSQNPAVGDFKSLPHIFKSMEFKILLITADSYYSNSFKQHDSLQQIDDSSVERIAVGALERINRLQAVAGFIIPTSIHDIACEKSGRRVSNSSTLTSNSDTSSYISPSISSSSSSNTSYTNYAEINNTSNKECRNIFSSDILKPHEASYYDIIKFKTDLLNIKVEAEHLLNQFVIPLASSAKSIRNTDRVKQVYQAFKSLIYICITTESALNNLQFGFAFDQLATQISSRLIDEANWKLHQQSNAKSYNQEDFTELTTSVHKAMDLTSYILHAFANSSIMSDSFKIRYDSLMENFINRCAKLGLAHKSIDTVWKCVIDIKNTIQEGRDNLDMLCYDENTPIHIIKANMITIQSIFSSIYLCNIQKMQPLYEIVKQQVESNSDKKYESEEKIIISMVTSLFEEMYTIKMQVKEVSMELCYLNDKQEFKTNISQAKKWLQAMNYSLGLFIALEVLFSFDSINANQKNLQDRYSNFQENFSEFTLTKYSEICNYFAEDYDTGLNYQKLGDTSLGSKDEEYHLFDDLQLVADQTSELLAYTSQALIQRKEITKYVQTVQTIHESIKSGALLFSSTIEKTTFYEQALAVCKTNFQSIKYPQLNIEGLSNMFYYYNHNLYISLSQTKIDLIDNCLDV</sequence>
<organism evidence="2 3">
    <name type="scientific">Mucor plumbeus</name>
    <dbReference type="NCBI Taxonomy" id="97098"/>
    <lineage>
        <taxon>Eukaryota</taxon>
        <taxon>Fungi</taxon>
        <taxon>Fungi incertae sedis</taxon>
        <taxon>Mucoromycota</taxon>
        <taxon>Mucoromycotina</taxon>
        <taxon>Mucoromycetes</taxon>
        <taxon>Mucorales</taxon>
        <taxon>Mucorineae</taxon>
        <taxon>Mucoraceae</taxon>
        <taxon>Mucor</taxon>
    </lineage>
</organism>
<name>A0A8H7R9K6_9FUNG</name>
<dbReference type="OrthoDB" id="2271260at2759"/>
<dbReference type="EMBL" id="JAEPRC010000168">
    <property type="protein sequence ID" value="KAG2205738.1"/>
    <property type="molecule type" value="Genomic_DNA"/>
</dbReference>
<dbReference type="Proteomes" id="UP000650833">
    <property type="component" value="Unassembled WGS sequence"/>
</dbReference>
<dbReference type="AlphaFoldDB" id="A0A8H7R9K6"/>
<reference evidence="2" key="1">
    <citation type="submission" date="2020-12" db="EMBL/GenBank/DDBJ databases">
        <title>Metabolic potential, ecology and presence of endohyphal bacteria is reflected in genomic diversity of Mucoromycotina.</title>
        <authorList>
            <person name="Muszewska A."/>
            <person name="Okrasinska A."/>
            <person name="Steczkiewicz K."/>
            <person name="Drgas O."/>
            <person name="Orlowska M."/>
            <person name="Perlinska-Lenart U."/>
            <person name="Aleksandrzak-Piekarczyk T."/>
            <person name="Szatraj K."/>
            <person name="Zielenkiewicz U."/>
            <person name="Pilsyk S."/>
            <person name="Malc E."/>
            <person name="Mieczkowski P."/>
            <person name="Kruszewska J.S."/>
            <person name="Biernat P."/>
            <person name="Pawlowska J."/>
        </authorList>
    </citation>
    <scope>NUCLEOTIDE SEQUENCE</scope>
    <source>
        <strain evidence="2">CBS 226.32</strain>
    </source>
</reference>
<evidence type="ECO:0000313" key="3">
    <source>
        <dbReference type="Proteomes" id="UP000650833"/>
    </source>
</evidence>
<proteinExistence type="predicted"/>
<accession>A0A8H7R9K6</accession>
<comment type="caution">
    <text evidence="2">The sequence shown here is derived from an EMBL/GenBank/DDBJ whole genome shotgun (WGS) entry which is preliminary data.</text>
</comment>